<feature type="transmembrane region" description="Helical" evidence="1">
    <location>
        <begin position="24"/>
        <end position="45"/>
    </location>
</feature>
<accession>A0A2A4Z1R3</accession>
<proteinExistence type="predicted"/>
<dbReference type="EMBL" id="NVUS01000011">
    <property type="protein sequence ID" value="PCJ00508.1"/>
    <property type="molecule type" value="Genomic_DNA"/>
</dbReference>
<comment type="caution">
    <text evidence="3">The sequence shown here is derived from an EMBL/GenBank/DDBJ whole genome shotgun (WGS) entry which is preliminary data.</text>
</comment>
<keyword evidence="1" id="KW-0472">Membrane</keyword>
<keyword evidence="1" id="KW-1133">Transmembrane helix</keyword>
<evidence type="ECO:0000256" key="1">
    <source>
        <dbReference type="SAM" id="Phobius"/>
    </source>
</evidence>
<evidence type="ECO:0000259" key="2">
    <source>
        <dbReference type="Pfam" id="PF09976"/>
    </source>
</evidence>
<organism evidence="3">
    <name type="scientific">OCS116 cluster bacterium</name>
    <dbReference type="NCBI Taxonomy" id="2030921"/>
    <lineage>
        <taxon>Bacteria</taxon>
        <taxon>Pseudomonadati</taxon>
        <taxon>Pseudomonadota</taxon>
        <taxon>Alphaproteobacteria</taxon>
        <taxon>OCS116 cluster</taxon>
    </lineage>
</organism>
<reference key="1">
    <citation type="submission" date="2017-08" db="EMBL/GenBank/DDBJ databases">
        <title>A dynamic microbial community with high functional redundancy inhabits the cold, oxic subseafloor aquifer.</title>
        <authorList>
            <person name="Tully B.J."/>
            <person name="Wheat C.G."/>
            <person name="Glazer B.T."/>
            <person name="Huber J.A."/>
        </authorList>
    </citation>
    <scope>NUCLEOTIDE SEQUENCE [LARGE SCALE GENOMIC DNA]</scope>
</reference>
<feature type="domain" description="Ancillary SecYEG translocon subunit/Cell division coordinator CpoB TPR" evidence="2">
    <location>
        <begin position="20"/>
        <end position="191"/>
    </location>
</feature>
<sequence length="218" mass="23668">MSDVFEEVNDDIRRDNMAKLWKKYGPWVIGVCVLIVAAVGGSQFYKNYQVSQAEAASNAYDAYLTVLNAEGATGVDGATEFEVVAQSGHAGYIFLSKMAQADAFARDKNLIEAVKLYDIIASDSSLAQNDRDVATIKAAYLLVDSTSLEDIKSRLAAVNVVENAFRFQARELIGLSAYKTEAYSEAQEIFSSLSQNAQTPDSIRGRAANLIALLASKI</sequence>
<dbReference type="Pfam" id="PF09976">
    <property type="entry name" value="TPR_21"/>
    <property type="match status" value="1"/>
</dbReference>
<protein>
    <recommendedName>
        <fullName evidence="2">Ancillary SecYEG translocon subunit/Cell division coordinator CpoB TPR domain-containing protein</fullName>
    </recommendedName>
</protein>
<dbReference type="AlphaFoldDB" id="A0A2A4Z1R3"/>
<evidence type="ECO:0000313" key="3">
    <source>
        <dbReference type="EMBL" id="PCJ00508.1"/>
    </source>
</evidence>
<keyword evidence="1" id="KW-0812">Transmembrane</keyword>
<dbReference type="InterPro" id="IPR018704">
    <property type="entry name" value="SecYEG/CpoB_TPR"/>
</dbReference>
<reference evidence="3" key="2">
    <citation type="journal article" date="2018" name="ISME J.">
        <title>A dynamic microbial community with high functional redundancy inhabits the cold, oxic subseafloor aquifer.</title>
        <authorList>
            <person name="Tully B.J."/>
            <person name="Wheat C.G."/>
            <person name="Glazer B.T."/>
            <person name="Huber J.A."/>
        </authorList>
    </citation>
    <scope>NUCLEOTIDE SEQUENCE</scope>
    <source>
        <strain evidence="3">NORP83</strain>
    </source>
</reference>
<gene>
    <name evidence="3" type="ORF">COB13_09370</name>
</gene>
<name>A0A2A4Z1R3_9PROT</name>